<accession>A0A0M1P7I1</accession>
<sequence length="218" mass="25396">MPSYSYRDYKRRTIDVKKISRDYKSLREIFNKRGRVGLDHLSRSGILLLCGAWETYVEDIVREIAAHFATLDKIDELPEEVKKTIANYVKNHKDDNKVLKLADGGWKTLYLDEVVEPKLSGFNTPKVHNIKELSKKLIGYEEMLDCLCSADQSSINEFVKFRGHIAHNVRMSGESYLSVEKLDEYVEGFQEIVNTIDNHLLSYLKTYINTRLWNRISE</sequence>
<dbReference type="Proteomes" id="UP000036932">
    <property type="component" value="Unassembled WGS sequence"/>
</dbReference>
<comment type="caution">
    <text evidence="2">The sequence shown here is derived from an EMBL/GenBank/DDBJ whole genome shotgun (WGS) entry which is preliminary data.</text>
</comment>
<organism evidence="2 3">
    <name type="scientific">Paenibacillus solani</name>
    <dbReference type="NCBI Taxonomy" id="1705565"/>
    <lineage>
        <taxon>Bacteria</taxon>
        <taxon>Bacillati</taxon>
        <taxon>Bacillota</taxon>
        <taxon>Bacilli</taxon>
        <taxon>Bacillales</taxon>
        <taxon>Paenibacillaceae</taxon>
        <taxon>Paenibacillus</taxon>
    </lineage>
</organism>
<name>A0A0M1P7I1_9BACL</name>
<gene>
    <name evidence="2" type="ORF">AM231_15220</name>
</gene>
<dbReference type="RefSeq" id="WP_054403284.1">
    <property type="nucleotide sequence ID" value="NZ_LIUT01000001.1"/>
</dbReference>
<dbReference type="InterPro" id="IPR041519">
    <property type="entry name" value="HEPN_RiboL-PSP"/>
</dbReference>
<protein>
    <recommendedName>
        <fullName evidence="1">RiboL-PSP-HEPN domain-containing protein</fullName>
    </recommendedName>
</protein>
<feature type="domain" description="RiboL-PSP-HEPN" evidence="1">
    <location>
        <begin position="23"/>
        <end position="201"/>
    </location>
</feature>
<proteinExistence type="predicted"/>
<reference evidence="3" key="1">
    <citation type="submission" date="2015-08" db="EMBL/GenBank/DDBJ databases">
        <title>Genome sequencing project for genomic taxonomy and phylogenomics of Bacillus-like bacteria.</title>
        <authorList>
            <person name="Liu B."/>
            <person name="Wang J."/>
            <person name="Zhu Y."/>
            <person name="Liu G."/>
            <person name="Chen Q."/>
            <person name="Chen Z."/>
            <person name="Lan J."/>
            <person name="Che J."/>
            <person name="Ge C."/>
            <person name="Shi H."/>
            <person name="Pan Z."/>
            <person name="Liu X."/>
        </authorList>
    </citation>
    <scope>NUCLEOTIDE SEQUENCE [LARGE SCALE GENOMIC DNA]</scope>
    <source>
        <strain evidence="3">FJAT-22460</strain>
    </source>
</reference>
<evidence type="ECO:0000313" key="3">
    <source>
        <dbReference type="Proteomes" id="UP000036932"/>
    </source>
</evidence>
<dbReference type="OrthoDB" id="6990533at2"/>
<dbReference type="PATRIC" id="fig|1705565.3.peg.5107"/>
<keyword evidence="3" id="KW-1185">Reference proteome</keyword>
<dbReference type="Pfam" id="PF18735">
    <property type="entry name" value="HEPN_RiboL-PSP"/>
    <property type="match status" value="1"/>
</dbReference>
<dbReference type="EMBL" id="LIUT01000001">
    <property type="protein sequence ID" value="KOR90342.1"/>
    <property type="molecule type" value="Genomic_DNA"/>
</dbReference>
<dbReference type="AlphaFoldDB" id="A0A0M1P7I1"/>
<evidence type="ECO:0000313" key="2">
    <source>
        <dbReference type="EMBL" id="KOR90342.1"/>
    </source>
</evidence>
<evidence type="ECO:0000259" key="1">
    <source>
        <dbReference type="Pfam" id="PF18735"/>
    </source>
</evidence>